<feature type="chain" id="PRO_5043784092" evidence="1">
    <location>
        <begin position="28"/>
        <end position="142"/>
    </location>
</feature>
<reference evidence="2" key="2">
    <citation type="submission" date="2024-06" db="EMBL/GenBank/DDBJ databases">
        <authorList>
            <person name="Petrova K.O."/>
            <person name="Toshchakov S.V."/>
            <person name="Boltjanskaja Y.V."/>
            <person name="Kevbrin V."/>
        </authorList>
    </citation>
    <scope>NUCLEOTIDE SEQUENCE</scope>
    <source>
        <strain evidence="2">Z-910T</strain>
    </source>
</reference>
<reference evidence="2" key="1">
    <citation type="journal article" date="2013" name="Extremophiles">
        <title>Proteinivorax tanatarense gen. nov., sp. nov., an anaerobic, haloalkaliphilic, proteolytic bacterium isolated from a decaying algal bloom, and proposal of Proteinivoraceae fam. nov.</title>
        <authorList>
            <person name="Kevbrin V."/>
            <person name="Boltyanskaya Y."/>
            <person name="Zhilina T."/>
            <person name="Kolganova T."/>
            <person name="Lavrentjeva E."/>
            <person name="Kuznetsov B."/>
        </authorList>
    </citation>
    <scope>NUCLEOTIDE SEQUENCE</scope>
    <source>
        <strain evidence="2">Z-910T</strain>
    </source>
</reference>
<name>A0AAU7VLC3_9FIRM</name>
<dbReference type="AlphaFoldDB" id="A0AAU7VLC3"/>
<evidence type="ECO:0000256" key="1">
    <source>
        <dbReference type="SAM" id="SignalP"/>
    </source>
</evidence>
<protein>
    <submittedName>
        <fullName evidence="2">Uncharacterized protein</fullName>
    </submittedName>
</protein>
<organism evidence="2">
    <name type="scientific">Proteinivorax tanatarense</name>
    <dbReference type="NCBI Taxonomy" id="1260629"/>
    <lineage>
        <taxon>Bacteria</taxon>
        <taxon>Bacillati</taxon>
        <taxon>Bacillota</taxon>
        <taxon>Clostridia</taxon>
        <taxon>Eubacteriales</taxon>
        <taxon>Proteinivoracaceae</taxon>
        <taxon>Proteinivorax</taxon>
    </lineage>
</organism>
<feature type="signal peptide" evidence="1">
    <location>
        <begin position="1"/>
        <end position="27"/>
    </location>
</feature>
<proteinExistence type="predicted"/>
<keyword evidence="1" id="KW-0732">Signal</keyword>
<evidence type="ECO:0000313" key="2">
    <source>
        <dbReference type="EMBL" id="XBX74652.1"/>
    </source>
</evidence>
<gene>
    <name evidence="2" type="ORF">PRVXT_002710</name>
</gene>
<accession>A0AAU7VLC3</accession>
<sequence>MLKKRLMMVTALVLGGLLFFAGMPVHAAEEPLYVDDSIKHISNDVYLDEPDSISGVKITVFLSGVVVAYVIDGVIIHTTGQSGGEWVADAFDFITQFPTLDSMHLEDQDNISHGFTSQGCRVTPDGHSMCPFSLEKKELAYE</sequence>
<dbReference type="RefSeq" id="WP_350343401.1">
    <property type="nucleotide sequence ID" value="NZ_CP158367.1"/>
</dbReference>
<dbReference type="EMBL" id="CP158367">
    <property type="protein sequence ID" value="XBX74652.1"/>
    <property type="molecule type" value="Genomic_DNA"/>
</dbReference>